<comment type="caution">
    <text evidence="2">The sequence shown here is derived from an EMBL/GenBank/DDBJ whole genome shotgun (WGS) entry which is preliminary data.</text>
</comment>
<accession>A0AAV4BA19</accession>
<sequence>MSPAKIESAGEIAKRYGLADLVRVRMMARRLALNSMARRMSTSMNDSLELLYPDLVPLESELLPSSSYYLALDQADDAGTSRPPLPAYETRLYNRRLAEMEALRLEANDRSDRLLDRYLTRSRTRAAIMDGNAQDGEEEEDDNARNNTSSSTTQATKRNKGKNNILSEPNIEEEEDAEVNDTLEDAYENNYLDLLASTYDRPVWRRASRRLLRRRLLPYAFRPLTVTSRLLARRGLYH</sequence>
<protein>
    <submittedName>
        <fullName evidence="2">Uncharacterized protein</fullName>
    </submittedName>
</protein>
<dbReference type="Proteomes" id="UP000735302">
    <property type="component" value="Unassembled WGS sequence"/>
</dbReference>
<proteinExistence type="predicted"/>
<keyword evidence="3" id="KW-1185">Reference proteome</keyword>
<feature type="region of interest" description="Disordered" evidence="1">
    <location>
        <begin position="126"/>
        <end position="178"/>
    </location>
</feature>
<reference evidence="2 3" key="1">
    <citation type="journal article" date="2021" name="Elife">
        <title>Chloroplast acquisition without the gene transfer in kleptoplastic sea slugs, Plakobranchus ocellatus.</title>
        <authorList>
            <person name="Maeda T."/>
            <person name="Takahashi S."/>
            <person name="Yoshida T."/>
            <person name="Shimamura S."/>
            <person name="Takaki Y."/>
            <person name="Nagai Y."/>
            <person name="Toyoda A."/>
            <person name="Suzuki Y."/>
            <person name="Arimoto A."/>
            <person name="Ishii H."/>
            <person name="Satoh N."/>
            <person name="Nishiyama T."/>
            <person name="Hasebe M."/>
            <person name="Maruyama T."/>
            <person name="Minagawa J."/>
            <person name="Obokata J."/>
            <person name="Shigenobu S."/>
        </authorList>
    </citation>
    <scope>NUCLEOTIDE SEQUENCE [LARGE SCALE GENOMIC DNA]</scope>
</reference>
<name>A0AAV4BA19_9GAST</name>
<dbReference type="EMBL" id="BLXT01004656">
    <property type="protein sequence ID" value="GFO16267.1"/>
    <property type="molecule type" value="Genomic_DNA"/>
</dbReference>
<feature type="compositionally biased region" description="Polar residues" evidence="1">
    <location>
        <begin position="145"/>
        <end position="167"/>
    </location>
</feature>
<gene>
    <name evidence="2" type="ORF">PoB_004277200</name>
</gene>
<organism evidence="2 3">
    <name type="scientific">Plakobranchus ocellatus</name>
    <dbReference type="NCBI Taxonomy" id="259542"/>
    <lineage>
        <taxon>Eukaryota</taxon>
        <taxon>Metazoa</taxon>
        <taxon>Spiralia</taxon>
        <taxon>Lophotrochozoa</taxon>
        <taxon>Mollusca</taxon>
        <taxon>Gastropoda</taxon>
        <taxon>Heterobranchia</taxon>
        <taxon>Euthyneura</taxon>
        <taxon>Panpulmonata</taxon>
        <taxon>Sacoglossa</taxon>
        <taxon>Placobranchoidea</taxon>
        <taxon>Plakobranchidae</taxon>
        <taxon>Plakobranchus</taxon>
    </lineage>
</organism>
<evidence type="ECO:0000313" key="3">
    <source>
        <dbReference type="Proteomes" id="UP000735302"/>
    </source>
</evidence>
<dbReference type="AlphaFoldDB" id="A0AAV4BA19"/>
<evidence type="ECO:0000313" key="2">
    <source>
        <dbReference type="EMBL" id="GFO16267.1"/>
    </source>
</evidence>
<evidence type="ECO:0000256" key="1">
    <source>
        <dbReference type="SAM" id="MobiDB-lite"/>
    </source>
</evidence>